<dbReference type="GO" id="GO:0006592">
    <property type="term" value="P:ornithine biosynthetic process"/>
    <property type="evidence" value="ECO:0007669"/>
    <property type="project" value="TreeGrafter"/>
</dbReference>
<dbReference type="InterPro" id="IPR002813">
    <property type="entry name" value="Arg_biosynth_ArgJ"/>
</dbReference>
<comment type="catalytic activity">
    <reaction evidence="10 13">
        <text>L-glutamate + acetyl-CoA = N-acetyl-L-glutamate + CoA + H(+)</text>
        <dbReference type="Rhea" id="RHEA:24292"/>
        <dbReference type="ChEBI" id="CHEBI:15378"/>
        <dbReference type="ChEBI" id="CHEBI:29985"/>
        <dbReference type="ChEBI" id="CHEBI:44337"/>
        <dbReference type="ChEBI" id="CHEBI:57287"/>
        <dbReference type="ChEBI" id="CHEBI:57288"/>
        <dbReference type="EC" id="2.3.1.1"/>
    </reaction>
</comment>
<comment type="subcellular location">
    <subcellularLocation>
        <location evidence="1 13">Cytoplasm</location>
    </subcellularLocation>
</comment>
<dbReference type="PANTHER" id="PTHR23100">
    <property type="entry name" value="ARGININE BIOSYNTHESIS BIFUNCTIONAL PROTEIN ARGJ"/>
    <property type="match status" value="1"/>
</dbReference>
<evidence type="ECO:0000256" key="9">
    <source>
        <dbReference type="ARBA" id="ARBA00023315"/>
    </source>
</evidence>
<dbReference type="UniPathway" id="UPA00068">
    <property type="reaction ID" value="UER00106"/>
</dbReference>
<dbReference type="HAMAP" id="MF_01106">
    <property type="entry name" value="ArgJ"/>
    <property type="match status" value="1"/>
</dbReference>
<comment type="function">
    <text evidence="12 13">Catalyzes two activities which are involved in the cyclic version of arginine biosynthesis: the synthesis of N-acetylglutamate from glutamate and acetyl-CoA as the acetyl donor, and of ornithine by transacetylation between N(2)-acetylornithine and glutamate.</text>
</comment>
<feature type="chain" id="PRO_5023336619" description="Arginine biosynthesis bifunctional protein ArgJ beta chain" evidence="13">
    <location>
        <begin position="196"/>
        <end position="409"/>
    </location>
</feature>
<dbReference type="GO" id="GO:0006526">
    <property type="term" value="P:L-arginine biosynthetic process"/>
    <property type="evidence" value="ECO:0007669"/>
    <property type="project" value="UniProtKB-UniRule"/>
</dbReference>
<keyword evidence="7 13" id="KW-0068">Autocatalytic cleavage</keyword>
<comment type="pathway">
    <text evidence="13">Amino-acid biosynthesis; L-arginine biosynthesis; L-ornithine and N-acetyl-L-glutamate from L-glutamate and N(2)-acetyl-L-ornithine (cyclic): step 1/1.</text>
</comment>
<evidence type="ECO:0000256" key="13">
    <source>
        <dbReference type="HAMAP-Rule" id="MF_01106"/>
    </source>
</evidence>
<name>A0A2U1K791_9BACI</name>
<reference evidence="14 15" key="1">
    <citation type="submission" date="2018-04" db="EMBL/GenBank/DDBJ databases">
        <title>Camelliibacillus theae gen. nov., sp. nov., isolated from Pu'er tea.</title>
        <authorList>
            <person name="Niu L."/>
        </authorList>
    </citation>
    <scope>NUCLEOTIDE SEQUENCE [LARGE SCALE GENOMIC DNA]</scope>
    <source>
        <strain evidence="14 15">T8</strain>
    </source>
</reference>
<dbReference type="NCBIfam" id="NF003802">
    <property type="entry name" value="PRK05388.1"/>
    <property type="match status" value="1"/>
</dbReference>
<dbReference type="FunFam" id="3.10.20.340:FF:000001">
    <property type="entry name" value="Arginine biosynthesis bifunctional protein ArgJ, chloroplastic"/>
    <property type="match status" value="1"/>
</dbReference>
<sequence>MVLTIHKEITKIEKGTIVTPAGFKAAGIHTGVKRKRNDLGVIYCESPASAAAVYTLNVIQAAPLKVTKESIAEEGKIQAVIVNSGNANACTGKQGENDAYLMRRATAEQFSLPEHYVAVASTGIIGLDMPMEKIIPGIKKLNPEATEKSANQFNESILTTDLVIKSTCYQTTINGKTVTMAGSAKGSGMIEPNMATMLAFITTDAAIEPDMLQVALKEVTDKTFNCITIDGDTSTNDMVLVMSSGKAANEALTPEHEEWDVFVELLKQTCEDLAKMIARDGEGATKLIEVEVNGAYDDSQAVKVAKTVVGSSLVKTAVYGADANWGRIIAAIGYSGAVVDAETIDTSIGHIQLLKDSQPLSYSEEEATEYLKNETIKISIDLNVGNGSGKAWGCDLTYDYVRINASYRS</sequence>
<feature type="binding site" evidence="13">
    <location>
        <position position="159"/>
    </location>
    <ligand>
        <name>substrate</name>
    </ligand>
</feature>
<keyword evidence="8 13" id="KW-0511">Multifunctional enzyme</keyword>
<dbReference type="PANTHER" id="PTHR23100:SF0">
    <property type="entry name" value="ARGININE BIOSYNTHESIS BIFUNCTIONAL PROTEIN ARGJ, MITOCHONDRIAL"/>
    <property type="match status" value="1"/>
</dbReference>
<evidence type="ECO:0000313" key="14">
    <source>
        <dbReference type="EMBL" id="PWA12748.1"/>
    </source>
</evidence>
<evidence type="ECO:0000256" key="4">
    <source>
        <dbReference type="ARBA" id="ARBA00022571"/>
    </source>
</evidence>
<feature type="site" description="Involved in the stabilization of negative charge on the oxyanion by the formation of the oxyanion hole" evidence="13">
    <location>
        <position position="122"/>
    </location>
</feature>
<organism evidence="14 15">
    <name type="scientific">Pueribacillus theae</name>
    <dbReference type="NCBI Taxonomy" id="2171751"/>
    <lineage>
        <taxon>Bacteria</taxon>
        <taxon>Bacillati</taxon>
        <taxon>Bacillota</taxon>
        <taxon>Bacilli</taxon>
        <taxon>Bacillales</taxon>
        <taxon>Bacillaceae</taxon>
        <taxon>Pueribacillus</taxon>
    </lineage>
</organism>
<dbReference type="Gene3D" id="3.60.70.12">
    <property type="entry name" value="L-amino peptidase D-ALA esterase/amidase"/>
    <property type="match status" value="1"/>
</dbReference>
<evidence type="ECO:0000256" key="2">
    <source>
        <dbReference type="ARBA" id="ARBA00006774"/>
    </source>
</evidence>
<dbReference type="EC" id="2.3.1.1" evidence="13"/>
<proteinExistence type="inferred from homology"/>
<protein>
    <recommendedName>
        <fullName evidence="13">Arginine biosynthesis bifunctional protein ArgJ</fullName>
    </recommendedName>
    <domain>
        <recommendedName>
            <fullName evidence="13">Glutamate N-acetyltransferase</fullName>
            <ecNumber evidence="13">2.3.1.35</ecNumber>
        </recommendedName>
        <alternativeName>
            <fullName evidence="13">Ornithine acetyltransferase</fullName>
            <shortName evidence="13">OATase</shortName>
        </alternativeName>
        <alternativeName>
            <fullName evidence="13">Ornithine transacetylase</fullName>
        </alternativeName>
    </domain>
    <domain>
        <recommendedName>
            <fullName evidence="13">Amino-acid acetyltransferase</fullName>
            <ecNumber evidence="13">2.3.1.1</ecNumber>
        </recommendedName>
        <alternativeName>
            <fullName evidence="13">N-acetylglutamate synthase</fullName>
            <shortName evidence="13">AGSase</shortName>
        </alternativeName>
    </domain>
    <component>
        <recommendedName>
            <fullName evidence="13">Arginine biosynthesis bifunctional protein ArgJ alpha chain</fullName>
        </recommendedName>
    </component>
    <component>
        <recommendedName>
            <fullName evidence="13">Arginine biosynthesis bifunctional protein ArgJ beta chain</fullName>
        </recommendedName>
    </component>
</protein>
<comment type="similarity">
    <text evidence="2 13">Belongs to the ArgJ family.</text>
</comment>
<keyword evidence="15" id="KW-1185">Reference proteome</keyword>
<dbReference type="Pfam" id="PF01960">
    <property type="entry name" value="ArgJ"/>
    <property type="match status" value="1"/>
</dbReference>
<keyword evidence="13" id="KW-0963">Cytoplasm</keyword>
<dbReference type="Gene3D" id="3.30.2330.10">
    <property type="entry name" value="arginine biosynthesis bifunctional protein suprefamily"/>
    <property type="match status" value="1"/>
</dbReference>
<dbReference type="GO" id="GO:0005737">
    <property type="term" value="C:cytoplasm"/>
    <property type="evidence" value="ECO:0007669"/>
    <property type="project" value="UniProtKB-SubCell"/>
</dbReference>
<evidence type="ECO:0000256" key="5">
    <source>
        <dbReference type="ARBA" id="ARBA00022605"/>
    </source>
</evidence>
<dbReference type="FunFam" id="3.30.2330.10:FF:000001">
    <property type="entry name" value="Arginine biosynthesis bifunctional protein ArgJ, mitochondrial"/>
    <property type="match status" value="1"/>
</dbReference>
<evidence type="ECO:0000256" key="11">
    <source>
        <dbReference type="ARBA" id="ARBA00049439"/>
    </source>
</evidence>
<dbReference type="OrthoDB" id="9804242at2"/>
<dbReference type="RefSeq" id="WP_116553739.1">
    <property type="nucleotide sequence ID" value="NZ_QCZG01000006.1"/>
</dbReference>
<dbReference type="EMBL" id="QCZG01000006">
    <property type="protein sequence ID" value="PWA12748.1"/>
    <property type="molecule type" value="Genomic_DNA"/>
</dbReference>
<accession>A0A2U1K791</accession>
<keyword evidence="5 13" id="KW-0028">Amino-acid biosynthesis</keyword>
<feature type="site" description="Cleavage; by autolysis" evidence="13">
    <location>
        <begin position="195"/>
        <end position="196"/>
    </location>
</feature>
<evidence type="ECO:0000256" key="12">
    <source>
        <dbReference type="ARBA" id="ARBA00054976"/>
    </source>
</evidence>
<dbReference type="CDD" id="cd02152">
    <property type="entry name" value="OAT"/>
    <property type="match status" value="1"/>
</dbReference>
<dbReference type="InterPro" id="IPR016117">
    <property type="entry name" value="ArgJ-like_dom_sf"/>
</dbReference>
<evidence type="ECO:0000256" key="6">
    <source>
        <dbReference type="ARBA" id="ARBA00022679"/>
    </source>
</evidence>
<dbReference type="InterPro" id="IPR042195">
    <property type="entry name" value="ArgJ_beta_C"/>
</dbReference>
<dbReference type="SUPFAM" id="SSF56266">
    <property type="entry name" value="DmpA/ArgJ-like"/>
    <property type="match status" value="1"/>
</dbReference>
<dbReference type="NCBIfam" id="TIGR00120">
    <property type="entry name" value="ArgJ"/>
    <property type="match status" value="1"/>
</dbReference>
<feature type="site" description="Involved in the stabilization of negative charge on the oxyanion by the formation of the oxyanion hole" evidence="13">
    <location>
        <position position="123"/>
    </location>
</feature>
<feature type="binding site" evidence="13">
    <location>
        <position position="282"/>
    </location>
    <ligand>
        <name>substrate</name>
    </ligand>
</feature>
<dbReference type="AlphaFoldDB" id="A0A2U1K791"/>
<comment type="subunit">
    <text evidence="3 13">Heterotetramer of two alpha and two beta chains.</text>
</comment>
<evidence type="ECO:0000256" key="7">
    <source>
        <dbReference type="ARBA" id="ARBA00022813"/>
    </source>
</evidence>
<feature type="active site" description="Nucleophile" evidence="13">
    <location>
        <position position="196"/>
    </location>
</feature>
<dbReference type="FunFam" id="3.60.70.12:FF:000001">
    <property type="entry name" value="Arginine biosynthesis bifunctional protein ArgJ, chloroplastic"/>
    <property type="match status" value="1"/>
</dbReference>
<evidence type="ECO:0000256" key="3">
    <source>
        <dbReference type="ARBA" id="ARBA00011475"/>
    </source>
</evidence>
<comment type="pathway">
    <text evidence="13">Amino-acid biosynthesis; L-arginine biosynthesis; N(2)-acetyl-L-ornithine from L-glutamate: step 1/4.</text>
</comment>
<feature type="binding site" evidence="13">
    <location>
        <position position="196"/>
    </location>
    <ligand>
        <name>substrate</name>
    </ligand>
</feature>
<dbReference type="GO" id="GO:0004042">
    <property type="term" value="F:L-glutamate N-acetyltransferase activity"/>
    <property type="evidence" value="ECO:0007669"/>
    <property type="project" value="UniProtKB-UniRule"/>
</dbReference>
<feature type="binding site" evidence="13">
    <location>
        <position position="185"/>
    </location>
    <ligand>
        <name>substrate</name>
    </ligand>
</feature>
<comment type="caution">
    <text evidence="14">The sequence shown here is derived from an EMBL/GenBank/DDBJ whole genome shotgun (WGS) entry which is preliminary data.</text>
</comment>
<keyword evidence="9 13" id="KW-0012">Acyltransferase</keyword>
<keyword evidence="6 13" id="KW-0808">Transferase</keyword>
<keyword evidence="4 13" id="KW-0055">Arginine biosynthesis</keyword>
<feature type="binding site" evidence="13">
    <location>
        <position position="409"/>
    </location>
    <ligand>
        <name>substrate</name>
    </ligand>
</feature>
<evidence type="ECO:0000256" key="8">
    <source>
        <dbReference type="ARBA" id="ARBA00023268"/>
    </source>
</evidence>
<dbReference type="Gene3D" id="3.10.20.340">
    <property type="entry name" value="ArgJ beta chain, C-terminal domain"/>
    <property type="match status" value="1"/>
</dbReference>
<feature type="binding site" evidence="13">
    <location>
        <position position="404"/>
    </location>
    <ligand>
        <name>substrate</name>
    </ligand>
</feature>
<evidence type="ECO:0000313" key="15">
    <source>
        <dbReference type="Proteomes" id="UP000245998"/>
    </source>
</evidence>
<gene>
    <name evidence="13" type="primary">argJ</name>
    <name evidence="14" type="ORF">DCC39_04750</name>
</gene>
<dbReference type="GO" id="GO:0004358">
    <property type="term" value="F:L-glutamate N-acetyltransferase activity, acting on acetyl-L-ornithine as donor"/>
    <property type="evidence" value="ECO:0007669"/>
    <property type="project" value="UniProtKB-UniRule"/>
</dbReference>
<evidence type="ECO:0000256" key="1">
    <source>
        <dbReference type="ARBA" id="ARBA00004496"/>
    </source>
</evidence>
<dbReference type="Proteomes" id="UP000245998">
    <property type="component" value="Unassembled WGS sequence"/>
</dbReference>
<comment type="catalytic activity">
    <reaction evidence="11 13">
        <text>N(2)-acetyl-L-ornithine + L-glutamate = N-acetyl-L-glutamate + L-ornithine</text>
        <dbReference type="Rhea" id="RHEA:15349"/>
        <dbReference type="ChEBI" id="CHEBI:29985"/>
        <dbReference type="ChEBI" id="CHEBI:44337"/>
        <dbReference type="ChEBI" id="CHEBI:46911"/>
        <dbReference type="ChEBI" id="CHEBI:57805"/>
        <dbReference type="EC" id="2.3.1.35"/>
    </reaction>
</comment>
<evidence type="ECO:0000256" key="10">
    <source>
        <dbReference type="ARBA" id="ARBA00048372"/>
    </source>
</evidence>
<feature type="chain" id="PRO_5023336620" description="Arginine biosynthesis bifunctional protein ArgJ alpha chain" evidence="13">
    <location>
        <begin position="1"/>
        <end position="195"/>
    </location>
</feature>
<dbReference type="EC" id="2.3.1.35" evidence="13"/>